<keyword evidence="1 3" id="KW-0808">Transferase</keyword>
<dbReference type="EMBL" id="CP118246">
    <property type="protein sequence ID" value="WDR02353.1"/>
    <property type="molecule type" value="Genomic_DNA"/>
</dbReference>
<sequence length="224" mass="24918">MKLRLRLVIERVWLRAFLRSADIVVQTPTMARKVQEIMDRPARVMPFSPLLNQITADNDKHTYDYVYVASGEAHKNHRRLVEAWEILGVHGLNPTLCLTLNKERDGELLAWTNARAQGAGLSIRVEDVSDPVAIAGLLARSRALIFPSMFESFGLPLVEASQAGLPIVASERDYVRDVVVPVVTFDPESARSIAQAVMRHQGHAEPPIQVPEPAAFLDQILAAR</sequence>
<evidence type="ECO:0000313" key="4">
    <source>
        <dbReference type="Proteomes" id="UP001220530"/>
    </source>
</evidence>
<evidence type="ECO:0000256" key="1">
    <source>
        <dbReference type="ARBA" id="ARBA00022679"/>
    </source>
</evidence>
<proteinExistence type="predicted"/>
<dbReference type="Pfam" id="PF00534">
    <property type="entry name" value="Glycos_transf_1"/>
    <property type="match status" value="1"/>
</dbReference>
<organism evidence="3 4">
    <name type="scientific">Devosia algicola</name>
    <dbReference type="NCBI Taxonomy" id="3026418"/>
    <lineage>
        <taxon>Bacteria</taxon>
        <taxon>Pseudomonadati</taxon>
        <taxon>Pseudomonadota</taxon>
        <taxon>Alphaproteobacteria</taxon>
        <taxon>Hyphomicrobiales</taxon>
        <taxon>Devosiaceae</taxon>
        <taxon>Devosia</taxon>
    </lineage>
</organism>
<name>A0ABY7YME5_9HYPH</name>
<gene>
    <name evidence="3" type="ORF">PSQ19_17290</name>
</gene>
<reference evidence="3 4" key="1">
    <citation type="submission" date="2023-02" db="EMBL/GenBank/DDBJ databases">
        <title>Devosia algicola sp. nov., isolated from the phycosphere of marine algae.</title>
        <authorList>
            <person name="Kim J.M."/>
            <person name="Lee J.K."/>
            <person name="Choi B.J."/>
            <person name="Bayburt H."/>
            <person name="Jeon C.O."/>
        </authorList>
    </citation>
    <scope>NUCLEOTIDE SEQUENCE [LARGE SCALE GENOMIC DNA]</scope>
    <source>
        <strain evidence="3 4">G20-9</strain>
    </source>
</reference>
<keyword evidence="4" id="KW-1185">Reference proteome</keyword>
<dbReference type="EC" id="2.4.-.-" evidence="3"/>
<accession>A0ABY7YME5</accession>
<dbReference type="Gene3D" id="3.40.50.2000">
    <property type="entry name" value="Glycogen Phosphorylase B"/>
    <property type="match status" value="1"/>
</dbReference>
<feature type="domain" description="Glycosyl transferase family 1" evidence="2">
    <location>
        <begin position="61"/>
        <end position="198"/>
    </location>
</feature>
<dbReference type="Proteomes" id="UP001220530">
    <property type="component" value="Chromosome"/>
</dbReference>
<dbReference type="SUPFAM" id="SSF53756">
    <property type="entry name" value="UDP-Glycosyltransferase/glycogen phosphorylase"/>
    <property type="match status" value="1"/>
</dbReference>
<dbReference type="GO" id="GO:0016757">
    <property type="term" value="F:glycosyltransferase activity"/>
    <property type="evidence" value="ECO:0007669"/>
    <property type="project" value="UniProtKB-KW"/>
</dbReference>
<evidence type="ECO:0000259" key="2">
    <source>
        <dbReference type="Pfam" id="PF00534"/>
    </source>
</evidence>
<dbReference type="RefSeq" id="WP_282218758.1">
    <property type="nucleotide sequence ID" value="NZ_CP118246.1"/>
</dbReference>
<dbReference type="PANTHER" id="PTHR46401">
    <property type="entry name" value="GLYCOSYLTRANSFERASE WBBK-RELATED"/>
    <property type="match status" value="1"/>
</dbReference>
<protein>
    <submittedName>
        <fullName evidence="3">Glycosyltransferase</fullName>
        <ecNumber evidence="3">2.4.-.-</ecNumber>
    </submittedName>
</protein>
<dbReference type="InterPro" id="IPR001296">
    <property type="entry name" value="Glyco_trans_1"/>
</dbReference>
<keyword evidence="3" id="KW-0328">Glycosyltransferase</keyword>
<evidence type="ECO:0000313" key="3">
    <source>
        <dbReference type="EMBL" id="WDR02353.1"/>
    </source>
</evidence>
<dbReference type="PANTHER" id="PTHR46401:SF2">
    <property type="entry name" value="GLYCOSYLTRANSFERASE WBBK-RELATED"/>
    <property type="match status" value="1"/>
</dbReference>